<dbReference type="InterPro" id="IPR034088">
    <property type="entry name" value="Pla_a_1-like"/>
</dbReference>
<reference evidence="6 7" key="1">
    <citation type="submission" date="2023-10" db="EMBL/GenBank/DDBJ databases">
        <title>Chromosome-scale genome assembly provides insights into flower coloration mechanisms of Canna indica.</title>
        <authorList>
            <person name="Li C."/>
        </authorList>
    </citation>
    <scope>NUCLEOTIDE SEQUENCE [LARGE SCALE GENOMIC DNA]</scope>
    <source>
        <tissue evidence="6">Flower</tissue>
    </source>
</reference>
<dbReference type="CDD" id="cd15795">
    <property type="entry name" value="PMEI-Pla_a_1_like"/>
    <property type="match status" value="1"/>
</dbReference>
<protein>
    <recommendedName>
        <fullName evidence="5">Pectinesterase inhibitor domain-containing protein</fullName>
    </recommendedName>
</protein>
<evidence type="ECO:0000259" key="5">
    <source>
        <dbReference type="SMART" id="SM00856"/>
    </source>
</evidence>
<name>A0AAQ3L2G5_9LILI</name>
<evidence type="ECO:0000256" key="4">
    <source>
        <dbReference type="SAM" id="SignalP"/>
    </source>
</evidence>
<comment type="similarity">
    <text evidence="3">Belongs to the PMEI family.</text>
</comment>
<keyword evidence="1 4" id="KW-0732">Signal</keyword>
<dbReference type="PANTHER" id="PTHR35357:SF23">
    <property type="entry name" value="PECTINESTERASE INHIBITOR DOMAIN-CONTAINING PROTEIN"/>
    <property type="match status" value="1"/>
</dbReference>
<sequence length="377" mass="42009">MIRFTFTFLFFLILIFLLHHSSSPAAMAAASHHHHRHHHRHHRHCRRPDIIGKTCKQSADGDPDLNYAFCLKSLQSAPRSKCADLRGLALISLKLAKADAKRAKSRAKALLKEYKRRALAGGGGRRYEKSCLETCHELYDDAAANLGDAAKMVEAEQYADANVMISGAVDAPRDCEEAFEEGGLPSPLRKENYRLAQHAVVGLAITARLEDYETVCRDYEHQILILGVATKKRPYHLLSRNPVSGSATKQQWDKEKHPLAYGILDVIYAKTDGGFGKDADSSHNKALCTTEGVIIKLNFKDRNQCRVWSIAGSMRASAEDTTTYSRQNGTPAFVHPISPSGHNLQNSSHYDESYLWFIAITVAAKRLGGYRMCYVPS</sequence>
<evidence type="ECO:0000256" key="2">
    <source>
        <dbReference type="ARBA" id="ARBA00023157"/>
    </source>
</evidence>
<organism evidence="6 7">
    <name type="scientific">Canna indica</name>
    <name type="common">Indian-shot</name>
    <dbReference type="NCBI Taxonomy" id="4628"/>
    <lineage>
        <taxon>Eukaryota</taxon>
        <taxon>Viridiplantae</taxon>
        <taxon>Streptophyta</taxon>
        <taxon>Embryophyta</taxon>
        <taxon>Tracheophyta</taxon>
        <taxon>Spermatophyta</taxon>
        <taxon>Magnoliopsida</taxon>
        <taxon>Liliopsida</taxon>
        <taxon>Zingiberales</taxon>
        <taxon>Cannaceae</taxon>
        <taxon>Canna</taxon>
    </lineage>
</organism>
<feature type="signal peptide" evidence="4">
    <location>
        <begin position="1"/>
        <end position="23"/>
    </location>
</feature>
<keyword evidence="2" id="KW-1015">Disulfide bond</keyword>
<evidence type="ECO:0000313" key="7">
    <source>
        <dbReference type="Proteomes" id="UP001327560"/>
    </source>
</evidence>
<accession>A0AAQ3L2G5</accession>
<dbReference type="AlphaFoldDB" id="A0AAQ3L2G5"/>
<dbReference type="Gene3D" id="1.20.140.40">
    <property type="entry name" value="Invertase/pectin methylesterase inhibitor family protein"/>
    <property type="match status" value="1"/>
</dbReference>
<evidence type="ECO:0000256" key="3">
    <source>
        <dbReference type="ARBA" id="ARBA00038471"/>
    </source>
</evidence>
<keyword evidence="7" id="KW-1185">Reference proteome</keyword>
<evidence type="ECO:0000313" key="6">
    <source>
        <dbReference type="EMBL" id="WOL18980.1"/>
    </source>
</evidence>
<dbReference type="NCBIfam" id="TIGR01614">
    <property type="entry name" value="PME_inhib"/>
    <property type="match status" value="1"/>
</dbReference>
<dbReference type="EMBL" id="CP136898">
    <property type="protein sequence ID" value="WOL18980.1"/>
    <property type="molecule type" value="Genomic_DNA"/>
</dbReference>
<dbReference type="GO" id="GO:0005576">
    <property type="term" value="C:extracellular region"/>
    <property type="evidence" value="ECO:0007669"/>
    <property type="project" value="UniProtKB-ARBA"/>
</dbReference>
<dbReference type="Pfam" id="PF04043">
    <property type="entry name" value="PMEI"/>
    <property type="match status" value="1"/>
</dbReference>
<feature type="domain" description="Pectinesterase inhibitor" evidence="5">
    <location>
        <begin position="46"/>
        <end position="205"/>
    </location>
</feature>
<dbReference type="PANTHER" id="PTHR35357">
    <property type="entry name" value="OS02G0537100 PROTEIN"/>
    <property type="match status" value="1"/>
</dbReference>
<feature type="chain" id="PRO_5043034724" description="Pectinesterase inhibitor domain-containing protein" evidence="4">
    <location>
        <begin position="24"/>
        <end position="377"/>
    </location>
</feature>
<gene>
    <name evidence="6" type="ORF">Cni_G27777</name>
</gene>
<evidence type="ECO:0000256" key="1">
    <source>
        <dbReference type="ARBA" id="ARBA00022729"/>
    </source>
</evidence>
<dbReference type="GO" id="GO:0004857">
    <property type="term" value="F:enzyme inhibitor activity"/>
    <property type="evidence" value="ECO:0007669"/>
    <property type="project" value="InterPro"/>
</dbReference>
<dbReference type="FunFam" id="1.20.140.40:FF:000002">
    <property type="entry name" value="Putative invertase inhibitor"/>
    <property type="match status" value="1"/>
</dbReference>
<dbReference type="InterPro" id="IPR006501">
    <property type="entry name" value="Pectinesterase_inhib_dom"/>
</dbReference>
<proteinExistence type="inferred from homology"/>
<dbReference type="SUPFAM" id="SSF101148">
    <property type="entry name" value="Plant invertase/pectin methylesterase inhibitor"/>
    <property type="match status" value="1"/>
</dbReference>
<dbReference type="SMART" id="SM00856">
    <property type="entry name" value="PMEI"/>
    <property type="match status" value="1"/>
</dbReference>
<dbReference type="InterPro" id="IPR035513">
    <property type="entry name" value="Invertase/methylesterase_inhib"/>
</dbReference>
<dbReference type="Proteomes" id="UP001327560">
    <property type="component" value="Chromosome 9"/>
</dbReference>